<evidence type="ECO:0000256" key="1">
    <source>
        <dbReference type="SAM" id="MobiDB-lite"/>
    </source>
</evidence>
<proteinExistence type="predicted"/>
<comment type="caution">
    <text evidence="2">The sequence shown here is derived from an EMBL/GenBank/DDBJ whole genome shotgun (WGS) entry which is preliminary data.</text>
</comment>
<sequence>MATLLQHVRPWMKRAIEESATRVKQQMEQMMDYKVQAIHQHLDAFELRVLERPIPTTDVFAFWMDLVSLQADLDTLLASPEADPESTPTILVDDTVLDALFRDEMPPPNSFCHAGKCPWSSQTSDDTEAKRAHKRE</sequence>
<dbReference type="EMBL" id="JAWPEI010000005">
    <property type="protein sequence ID" value="KAK4727051.1"/>
    <property type="molecule type" value="Genomic_DNA"/>
</dbReference>
<reference evidence="2 3" key="1">
    <citation type="submission" date="2023-10" db="EMBL/GenBank/DDBJ databases">
        <title>Genome-Wide Identification Analysis in wild type Solanum Pinnatisectum Reveals Some Genes Defensing Phytophthora Infestans.</title>
        <authorList>
            <person name="Sun C."/>
        </authorList>
    </citation>
    <scope>NUCLEOTIDE SEQUENCE [LARGE SCALE GENOMIC DNA]</scope>
    <source>
        <strain evidence="2">LQN</strain>
        <tissue evidence="2">Leaf</tissue>
    </source>
</reference>
<feature type="region of interest" description="Disordered" evidence="1">
    <location>
        <begin position="110"/>
        <end position="136"/>
    </location>
</feature>
<evidence type="ECO:0000313" key="3">
    <source>
        <dbReference type="Proteomes" id="UP001311915"/>
    </source>
</evidence>
<accession>A0AAV9LMT7</accession>
<evidence type="ECO:0008006" key="4">
    <source>
        <dbReference type="Google" id="ProtNLM"/>
    </source>
</evidence>
<dbReference type="Proteomes" id="UP001311915">
    <property type="component" value="Unassembled WGS sequence"/>
</dbReference>
<dbReference type="AlphaFoldDB" id="A0AAV9LMT7"/>
<evidence type="ECO:0000313" key="2">
    <source>
        <dbReference type="EMBL" id="KAK4727051.1"/>
    </source>
</evidence>
<gene>
    <name evidence="2" type="ORF">R3W88_031968</name>
</gene>
<keyword evidence="3" id="KW-1185">Reference proteome</keyword>
<name>A0AAV9LMT7_9SOLN</name>
<protein>
    <recommendedName>
        <fullName evidence="4">Integrase core domain containing protein</fullName>
    </recommendedName>
</protein>
<organism evidence="2 3">
    <name type="scientific">Solanum pinnatisectum</name>
    <name type="common">tansyleaf nightshade</name>
    <dbReference type="NCBI Taxonomy" id="50273"/>
    <lineage>
        <taxon>Eukaryota</taxon>
        <taxon>Viridiplantae</taxon>
        <taxon>Streptophyta</taxon>
        <taxon>Embryophyta</taxon>
        <taxon>Tracheophyta</taxon>
        <taxon>Spermatophyta</taxon>
        <taxon>Magnoliopsida</taxon>
        <taxon>eudicotyledons</taxon>
        <taxon>Gunneridae</taxon>
        <taxon>Pentapetalae</taxon>
        <taxon>asterids</taxon>
        <taxon>lamiids</taxon>
        <taxon>Solanales</taxon>
        <taxon>Solanaceae</taxon>
        <taxon>Solanoideae</taxon>
        <taxon>Solaneae</taxon>
        <taxon>Solanum</taxon>
    </lineage>
</organism>